<comment type="function">
    <text evidence="5 7">Catalyzes the condensation of carbamoyl phosphate and aspartate to form carbamoyl aspartate and inorganic phosphate, the committed step in the de novo pyrimidine nucleotide biosynthesis pathway.</text>
</comment>
<evidence type="ECO:0000256" key="2">
    <source>
        <dbReference type="ARBA" id="ARBA00008896"/>
    </source>
</evidence>
<dbReference type="GO" id="GO:0044205">
    <property type="term" value="P:'de novo' UMP biosynthetic process"/>
    <property type="evidence" value="ECO:0007669"/>
    <property type="project" value="UniProtKB-UniRule"/>
</dbReference>
<comment type="catalytic activity">
    <reaction evidence="6 7">
        <text>carbamoyl phosphate + L-aspartate = N-carbamoyl-L-aspartate + phosphate + H(+)</text>
        <dbReference type="Rhea" id="RHEA:20013"/>
        <dbReference type="ChEBI" id="CHEBI:15378"/>
        <dbReference type="ChEBI" id="CHEBI:29991"/>
        <dbReference type="ChEBI" id="CHEBI:32814"/>
        <dbReference type="ChEBI" id="CHEBI:43474"/>
        <dbReference type="ChEBI" id="CHEBI:58228"/>
        <dbReference type="EC" id="2.1.3.2"/>
    </reaction>
</comment>
<dbReference type="GO" id="GO:0016597">
    <property type="term" value="F:amino acid binding"/>
    <property type="evidence" value="ECO:0007669"/>
    <property type="project" value="InterPro"/>
</dbReference>
<feature type="binding site" evidence="7">
    <location>
        <position position="266"/>
    </location>
    <ligand>
        <name>carbamoyl phosphate</name>
        <dbReference type="ChEBI" id="CHEBI:58228"/>
    </ligand>
</feature>
<evidence type="ECO:0000256" key="5">
    <source>
        <dbReference type="ARBA" id="ARBA00043884"/>
    </source>
</evidence>
<comment type="caution">
    <text evidence="10">The sequence shown here is derived from an EMBL/GenBank/DDBJ whole genome shotgun (WGS) entry which is preliminary data.</text>
</comment>
<reference evidence="10" key="1">
    <citation type="submission" date="2020-04" db="EMBL/GenBank/DDBJ databases">
        <authorList>
            <person name="Zhang T."/>
        </authorList>
    </citation>
    <scope>NUCLEOTIDE SEQUENCE</scope>
    <source>
        <strain evidence="10">HKST-UBA02</strain>
    </source>
</reference>
<name>A0A956NBF0_UNCEI</name>
<comment type="subunit">
    <text evidence="7">Heterododecamer (2C3:3R2) of six catalytic PyrB chains organized as two trimers (C3), and six regulatory PyrI chains organized as three dimers (R2).</text>
</comment>
<dbReference type="GO" id="GO:0006520">
    <property type="term" value="P:amino acid metabolic process"/>
    <property type="evidence" value="ECO:0007669"/>
    <property type="project" value="InterPro"/>
</dbReference>
<feature type="binding site" evidence="7">
    <location>
        <position position="89"/>
    </location>
    <ligand>
        <name>L-aspartate</name>
        <dbReference type="ChEBI" id="CHEBI:29991"/>
    </ligand>
</feature>
<dbReference type="InterPro" id="IPR006130">
    <property type="entry name" value="Asp/Orn_carbamoylTrfase"/>
</dbReference>
<dbReference type="GO" id="GO:0006207">
    <property type="term" value="P:'de novo' pyrimidine nucleobase biosynthetic process"/>
    <property type="evidence" value="ECO:0007669"/>
    <property type="project" value="InterPro"/>
</dbReference>
<dbReference type="InterPro" id="IPR006131">
    <property type="entry name" value="Asp_carbamoyltransf_Asp/Orn-bd"/>
</dbReference>
<sequence>MSEGAFRRKHLLGLEDLSREEIEHILDTASSFKEVIGRQVKKVPSLRGVTICNTFFEPSTRTRLSFELAEKRLSGDVINFSASGSSVSKGETLKDTVRNIEAMAVDMVVLRHGASGAPNYLARNVDACVINAGDGFHEHPTQGLLDLYTMRAHKGKLDGLRVAIVGDIAHSRVARSNIWGLKKFGANVTLVGPQTLMPRDIERLGVRVTHRIDEALEACDVVIVLRLQLERMESGFLPSIREYALKFGLGQHHVRNTPNLLVMHPGPINRGVEMDSEVADGPESVILEQVANGVAVRMAVCFLVWQASGAANVPEPVAL</sequence>
<dbReference type="PANTHER" id="PTHR45753:SF6">
    <property type="entry name" value="ASPARTATE CARBAMOYLTRANSFERASE"/>
    <property type="match status" value="1"/>
</dbReference>
<evidence type="ECO:0000259" key="8">
    <source>
        <dbReference type="Pfam" id="PF00185"/>
    </source>
</evidence>
<dbReference type="PRINTS" id="PR00101">
    <property type="entry name" value="ATCASE"/>
</dbReference>
<feature type="binding site" evidence="7">
    <location>
        <position position="62"/>
    </location>
    <ligand>
        <name>carbamoyl phosphate</name>
        <dbReference type="ChEBI" id="CHEBI:58228"/>
    </ligand>
</feature>
<dbReference type="NCBIfam" id="NF002032">
    <property type="entry name" value="PRK00856.1"/>
    <property type="match status" value="1"/>
</dbReference>
<organism evidence="10 11">
    <name type="scientific">Eiseniibacteriota bacterium</name>
    <dbReference type="NCBI Taxonomy" id="2212470"/>
    <lineage>
        <taxon>Bacteria</taxon>
        <taxon>Candidatus Eiseniibacteriota</taxon>
    </lineage>
</organism>
<evidence type="ECO:0000256" key="7">
    <source>
        <dbReference type="HAMAP-Rule" id="MF_00001"/>
    </source>
</evidence>
<dbReference type="SUPFAM" id="SSF53671">
    <property type="entry name" value="Aspartate/ornithine carbamoyltransferase"/>
    <property type="match status" value="1"/>
</dbReference>
<comment type="pathway">
    <text evidence="1 7">Pyrimidine metabolism; UMP biosynthesis via de novo pathway; (S)-dihydroorotate from bicarbonate: step 2/3.</text>
</comment>
<feature type="binding site" evidence="7">
    <location>
        <position position="111"/>
    </location>
    <ligand>
        <name>carbamoyl phosphate</name>
        <dbReference type="ChEBI" id="CHEBI:58228"/>
    </ligand>
</feature>
<dbReference type="PRINTS" id="PR00100">
    <property type="entry name" value="AOTCASE"/>
</dbReference>
<dbReference type="InterPro" id="IPR006132">
    <property type="entry name" value="Asp/Orn_carbamoyltranf_P-bd"/>
</dbReference>
<feature type="domain" description="Aspartate/ornithine carbamoyltransferase Asp/Orn-binding" evidence="8">
    <location>
        <begin position="158"/>
        <end position="301"/>
    </location>
</feature>
<dbReference type="PROSITE" id="PS00097">
    <property type="entry name" value="CARBAMOYLTRANSFERASE"/>
    <property type="match status" value="1"/>
</dbReference>
<keyword evidence="3 7" id="KW-0808">Transferase</keyword>
<feature type="domain" description="Aspartate/ornithine carbamoyltransferase carbamoyl-P binding" evidence="9">
    <location>
        <begin position="9"/>
        <end position="151"/>
    </location>
</feature>
<comment type="similarity">
    <text evidence="2 7">Belongs to the aspartate/ornithine carbamoyltransferase superfamily. ATCase family.</text>
</comment>
<dbReference type="EC" id="2.1.3.2" evidence="7"/>
<dbReference type="NCBIfam" id="TIGR00670">
    <property type="entry name" value="asp_carb_tr"/>
    <property type="match status" value="1"/>
</dbReference>
<dbReference type="Gene3D" id="3.40.50.1370">
    <property type="entry name" value="Aspartate/ornithine carbamoyltransferase"/>
    <property type="match status" value="2"/>
</dbReference>
<evidence type="ECO:0000256" key="6">
    <source>
        <dbReference type="ARBA" id="ARBA00048859"/>
    </source>
</evidence>
<evidence type="ECO:0000313" key="10">
    <source>
        <dbReference type="EMBL" id="MCA9755848.1"/>
    </source>
</evidence>
<feature type="binding site" evidence="7">
    <location>
        <position position="61"/>
    </location>
    <ligand>
        <name>carbamoyl phosphate</name>
        <dbReference type="ChEBI" id="CHEBI:58228"/>
    </ligand>
</feature>
<evidence type="ECO:0000313" key="11">
    <source>
        <dbReference type="Proteomes" id="UP000739538"/>
    </source>
</evidence>
<feature type="binding site" evidence="7">
    <location>
        <position position="142"/>
    </location>
    <ligand>
        <name>carbamoyl phosphate</name>
        <dbReference type="ChEBI" id="CHEBI:58228"/>
    </ligand>
</feature>
<feature type="binding site" evidence="7">
    <location>
        <position position="267"/>
    </location>
    <ligand>
        <name>carbamoyl phosphate</name>
        <dbReference type="ChEBI" id="CHEBI:58228"/>
    </ligand>
</feature>
<dbReference type="FunFam" id="3.40.50.1370:FF:000007">
    <property type="entry name" value="Aspartate carbamoyltransferase"/>
    <property type="match status" value="1"/>
</dbReference>
<feature type="binding site" evidence="7">
    <location>
        <position position="172"/>
    </location>
    <ligand>
        <name>L-aspartate</name>
        <dbReference type="ChEBI" id="CHEBI:29991"/>
    </ligand>
</feature>
<dbReference type="GO" id="GO:0004070">
    <property type="term" value="F:aspartate carbamoyltransferase activity"/>
    <property type="evidence" value="ECO:0007669"/>
    <property type="project" value="UniProtKB-UniRule"/>
</dbReference>
<evidence type="ECO:0000256" key="3">
    <source>
        <dbReference type="ARBA" id="ARBA00022679"/>
    </source>
</evidence>
<dbReference type="GO" id="GO:0005829">
    <property type="term" value="C:cytosol"/>
    <property type="evidence" value="ECO:0007669"/>
    <property type="project" value="TreeGrafter"/>
</dbReference>
<dbReference type="Pfam" id="PF02729">
    <property type="entry name" value="OTCace_N"/>
    <property type="match status" value="1"/>
</dbReference>
<evidence type="ECO:0000259" key="9">
    <source>
        <dbReference type="Pfam" id="PF02729"/>
    </source>
</evidence>
<dbReference type="AlphaFoldDB" id="A0A956NBF0"/>
<reference evidence="10" key="2">
    <citation type="journal article" date="2021" name="Microbiome">
        <title>Successional dynamics and alternative stable states in a saline activated sludge microbial community over 9 years.</title>
        <authorList>
            <person name="Wang Y."/>
            <person name="Ye J."/>
            <person name="Ju F."/>
            <person name="Liu L."/>
            <person name="Boyd J.A."/>
            <person name="Deng Y."/>
            <person name="Parks D.H."/>
            <person name="Jiang X."/>
            <person name="Yin X."/>
            <person name="Woodcroft B.J."/>
            <person name="Tyson G.W."/>
            <person name="Hugenholtz P."/>
            <person name="Polz M.F."/>
            <person name="Zhang T."/>
        </authorList>
    </citation>
    <scope>NUCLEOTIDE SEQUENCE</scope>
    <source>
        <strain evidence="10">HKST-UBA02</strain>
    </source>
</reference>
<evidence type="ECO:0000256" key="1">
    <source>
        <dbReference type="ARBA" id="ARBA00004852"/>
    </source>
</evidence>
<protein>
    <recommendedName>
        <fullName evidence="7">Aspartate carbamoyltransferase</fullName>
        <ecNumber evidence="7">2.1.3.2</ecNumber>
    </recommendedName>
    <alternativeName>
        <fullName evidence="7">Aspartate transcarbamylase</fullName>
        <shortName evidence="7">ATCase</shortName>
    </alternativeName>
</protein>
<dbReference type="InterPro" id="IPR036901">
    <property type="entry name" value="Asp/Orn_carbamoylTrfase_sf"/>
</dbReference>
<dbReference type="Proteomes" id="UP000739538">
    <property type="component" value="Unassembled WGS sequence"/>
</dbReference>
<feature type="binding site" evidence="7">
    <location>
        <position position="139"/>
    </location>
    <ligand>
        <name>carbamoyl phosphate</name>
        <dbReference type="ChEBI" id="CHEBI:58228"/>
    </ligand>
</feature>
<dbReference type="InterPro" id="IPR002082">
    <property type="entry name" value="Asp_carbamoyltransf"/>
</dbReference>
<gene>
    <name evidence="7" type="primary">pyrB</name>
    <name evidence="10" type="ORF">KDA27_08615</name>
</gene>
<feature type="binding site" evidence="7">
    <location>
        <position position="226"/>
    </location>
    <ligand>
        <name>L-aspartate</name>
        <dbReference type="ChEBI" id="CHEBI:29991"/>
    </ligand>
</feature>
<keyword evidence="4 7" id="KW-0665">Pyrimidine biosynthesis</keyword>
<dbReference type="EMBL" id="JAGQHS010000034">
    <property type="protein sequence ID" value="MCA9755848.1"/>
    <property type="molecule type" value="Genomic_DNA"/>
</dbReference>
<dbReference type="Pfam" id="PF00185">
    <property type="entry name" value="OTCace"/>
    <property type="match status" value="1"/>
</dbReference>
<evidence type="ECO:0000256" key="4">
    <source>
        <dbReference type="ARBA" id="ARBA00022975"/>
    </source>
</evidence>
<dbReference type="HAMAP" id="MF_00001">
    <property type="entry name" value="Asp_carb_tr"/>
    <property type="match status" value="1"/>
</dbReference>
<dbReference type="PANTHER" id="PTHR45753">
    <property type="entry name" value="ORNITHINE CARBAMOYLTRANSFERASE, MITOCHONDRIAL"/>
    <property type="match status" value="1"/>
</dbReference>
<proteinExistence type="inferred from homology"/>
<accession>A0A956NBF0</accession>